<keyword evidence="1" id="KW-0479">Metal-binding</keyword>
<dbReference type="AlphaFoldDB" id="A0AAD9REJ7"/>
<dbReference type="PROSITE" id="PS00028">
    <property type="entry name" value="ZINC_FINGER_C2H2_1"/>
    <property type="match status" value="2"/>
</dbReference>
<dbReference type="PANTHER" id="PTHR33936:SF24">
    <property type="entry name" value="C2H2-TYPE DOMAIN-CONTAINING PROTEIN"/>
    <property type="match status" value="1"/>
</dbReference>
<evidence type="ECO:0000313" key="3">
    <source>
        <dbReference type="EMBL" id="KAK2578291.1"/>
    </source>
</evidence>
<organism evidence="3 4">
    <name type="scientific">Odynerus spinipes</name>
    <dbReference type="NCBI Taxonomy" id="1348599"/>
    <lineage>
        <taxon>Eukaryota</taxon>
        <taxon>Metazoa</taxon>
        <taxon>Ecdysozoa</taxon>
        <taxon>Arthropoda</taxon>
        <taxon>Hexapoda</taxon>
        <taxon>Insecta</taxon>
        <taxon>Pterygota</taxon>
        <taxon>Neoptera</taxon>
        <taxon>Endopterygota</taxon>
        <taxon>Hymenoptera</taxon>
        <taxon>Apocrita</taxon>
        <taxon>Aculeata</taxon>
        <taxon>Vespoidea</taxon>
        <taxon>Vespidae</taxon>
        <taxon>Eumeninae</taxon>
        <taxon>Odynerus</taxon>
    </lineage>
</organism>
<keyword evidence="1" id="KW-0862">Zinc</keyword>
<keyword evidence="4" id="KW-1185">Reference proteome</keyword>
<reference evidence="3" key="1">
    <citation type="submission" date="2021-08" db="EMBL/GenBank/DDBJ databases">
        <authorList>
            <person name="Misof B."/>
            <person name="Oliver O."/>
            <person name="Podsiadlowski L."/>
            <person name="Donath A."/>
            <person name="Peters R."/>
            <person name="Mayer C."/>
            <person name="Rust J."/>
            <person name="Gunkel S."/>
            <person name="Lesny P."/>
            <person name="Martin S."/>
            <person name="Oeyen J.P."/>
            <person name="Petersen M."/>
            <person name="Panagiotis P."/>
            <person name="Wilbrandt J."/>
            <person name="Tanja T."/>
        </authorList>
    </citation>
    <scope>NUCLEOTIDE SEQUENCE</scope>
    <source>
        <strain evidence="3">GBR_01_08_01A</strain>
        <tissue evidence="3">Thorax + abdomen</tissue>
    </source>
</reference>
<protein>
    <recommendedName>
        <fullName evidence="2">C2H2-type domain-containing protein</fullName>
    </recommendedName>
</protein>
<dbReference type="Proteomes" id="UP001258017">
    <property type="component" value="Unassembled WGS sequence"/>
</dbReference>
<dbReference type="EMBL" id="JAIFRP010000453">
    <property type="protein sequence ID" value="KAK2578291.1"/>
    <property type="molecule type" value="Genomic_DNA"/>
</dbReference>
<comment type="caution">
    <text evidence="3">The sequence shown here is derived from an EMBL/GenBank/DDBJ whole genome shotgun (WGS) entry which is preliminary data.</text>
</comment>
<sequence length="626" mass="73454">MSVFCFHCEKLFSTQSNLNRHIREVHLEENSDLTSSHSYETHNFKCLEGCQISFRRNKDFRNHLFLKHNIETIIEKLSFSGIKEFEDWLSKIELENSIQYCRSTGVKRNLENIELFYYQCNRSGKQKIIPDRKKQRSKKVQGNAKLDFACTSQIILTKLESGELIAEYFKNHYGHDFDLKHIHLCENLHRTVASKHILTTVRQQTGDSLESDDLLIMKDLSNIETSFHISLKDGQRHKDDLTSVDLYLQECQELGDHNPILFYKKQGEPMSGKYKAVGIDINTNTFTSDITTVYYNAWISIMGPVGVHLYCSWHIDRAWQQNITKVKDPEKRSWVYKSLKHLQTILREKDFERDFQTFLNMLLSEESTREFYNYLKNNYFCNRKQWAFCYSKDRGINMNTFLENMHEKNNERSYFIKRKNGIDICCGLMCSHCNICWHTFNCTCLDYQIKNMICKHIHCIRMKELEHSKSISSYHSKPKQSEEIDMLVGNMNKAPSSTSSLSQSVEDLKKKKMLLRNAALKLVADIDRLSYSSEDMDFMLKNLRVLNSLGKITSEVSGTKNHSLKTESSQPVNKKIEKQKIFFSTKKKKKMKSNISKASLEEEEIIEETLTNSKNNDHDHNYNLKK</sequence>
<gene>
    <name evidence="3" type="ORF">KPH14_007655</name>
</gene>
<feature type="domain" description="C2H2-type" evidence="2">
    <location>
        <begin position="3"/>
        <end position="31"/>
    </location>
</feature>
<evidence type="ECO:0000259" key="2">
    <source>
        <dbReference type="PROSITE" id="PS50157"/>
    </source>
</evidence>
<dbReference type="PANTHER" id="PTHR33936">
    <property type="entry name" value="PROTEIN CBG17840"/>
    <property type="match status" value="1"/>
</dbReference>
<proteinExistence type="predicted"/>
<dbReference type="Gene3D" id="3.30.160.60">
    <property type="entry name" value="Classic Zinc Finger"/>
    <property type="match status" value="1"/>
</dbReference>
<dbReference type="PROSITE" id="PS50157">
    <property type="entry name" value="ZINC_FINGER_C2H2_2"/>
    <property type="match status" value="1"/>
</dbReference>
<dbReference type="GO" id="GO:0008270">
    <property type="term" value="F:zinc ion binding"/>
    <property type="evidence" value="ECO:0007669"/>
    <property type="project" value="UniProtKB-KW"/>
</dbReference>
<keyword evidence="1" id="KW-0863">Zinc-finger</keyword>
<evidence type="ECO:0000313" key="4">
    <source>
        <dbReference type="Proteomes" id="UP001258017"/>
    </source>
</evidence>
<accession>A0AAD9REJ7</accession>
<reference evidence="3" key="2">
    <citation type="journal article" date="2023" name="Commun. Biol.">
        <title>Intrasexual cuticular hydrocarbon dimorphism in a wasp sheds light on hydrocarbon biosynthesis genes in Hymenoptera.</title>
        <authorList>
            <person name="Moris V.C."/>
            <person name="Podsiadlowski L."/>
            <person name="Martin S."/>
            <person name="Oeyen J.P."/>
            <person name="Donath A."/>
            <person name="Petersen M."/>
            <person name="Wilbrandt J."/>
            <person name="Misof B."/>
            <person name="Liedtke D."/>
            <person name="Thamm M."/>
            <person name="Scheiner R."/>
            <person name="Schmitt T."/>
            <person name="Niehuis O."/>
        </authorList>
    </citation>
    <scope>NUCLEOTIDE SEQUENCE</scope>
    <source>
        <strain evidence="3">GBR_01_08_01A</strain>
    </source>
</reference>
<dbReference type="InterPro" id="IPR052797">
    <property type="entry name" value="RegFact_GeneExpr_CellDeath"/>
</dbReference>
<dbReference type="InterPro" id="IPR013087">
    <property type="entry name" value="Znf_C2H2_type"/>
</dbReference>
<evidence type="ECO:0000256" key="1">
    <source>
        <dbReference type="PROSITE-ProRule" id="PRU00042"/>
    </source>
</evidence>
<dbReference type="SMART" id="SM00355">
    <property type="entry name" value="ZnF_C2H2"/>
    <property type="match status" value="2"/>
</dbReference>
<name>A0AAD9REJ7_9HYME</name>